<evidence type="ECO:0000256" key="3">
    <source>
        <dbReference type="ARBA" id="ARBA00022692"/>
    </source>
</evidence>
<dbReference type="EMBL" id="FWZX01000019">
    <property type="protein sequence ID" value="SMF54029.1"/>
    <property type="molecule type" value="Genomic_DNA"/>
</dbReference>
<keyword evidence="9" id="KW-1185">Reference proteome</keyword>
<name>A0A1Y6CA76_9PROT</name>
<dbReference type="InterPro" id="IPR037185">
    <property type="entry name" value="EmrE-like"/>
</dbReference>
<dbReference type="Pfam" id="PF00892">
    <property type="entry name" value="EamA"/>
    <property type="match status" value="2"/>
</dbReference>
<comment type="similarity">
    <text evidence="2">Belongs to the EamA transporter family.</text>
</comment>
<evidence type="ECO:0000256" key="2">
    <source>
        <dbReference type="ARBA" id="ARBA00007362"/>
    </source>
</evidence>
<evidence type="ECO:0000259" key="7">
    <source>
        <dbReference type="Pfam" id="PF00892"/>
    </source>
</evidence>
<feature type="transmembrane region" description="Helical" evidence="6">
    <location>
        <begin position="216"/>
        <end position="237"/>
    </location>
</feature>
<dbReference type="RefSeq" id="WP_085124583.1">
    <property type="nucleotide sequence ID" value="NZ_FWZX01000019.1"/>
</dbReference>
<feature type="transmembrane region" description="Helical" evidence="6">
    <location>
        <begin position="38"/>
        <end position="58"/>
    </location>
</feature>
<feature type="transmembrane region" description="Helical" evidence="6">
    <location>
        <begin position="12"/>
        <end position="32"/>
    </location>
</feature>
<keyword evidence="3 6" id="KW-0812">Transmembrane</keyword>
<dbReference type="SUPFAM" id="SSF103481">
    <property type="entry name" value="Multidrug resistance efflux transporter EmrE"/>
    <property type="match status" value="2"/>
</dbReference>
<feature type="transmembrane region" description="Helical" evidence="6">
    <location>
        <begin position="249"/>
        <end position="266"/>
    </location>
</feature>
<feature type="transmembrane region" description="Helical" evidence="6">
    <location>
        <begin position="70"/>
        <end position="92"/>
    </location>
</feature>
<feature type="transmembrane region" description="Helical" evidence="6">
    <location>
        <begin position="154"/>
        <end position="173"/>
    </location>
</feature>
<keyword evidence="5 6" id="KW-0472">Membrane</keyword>
<evidence type="ECO:0000313" key="8">
    <source>
        <dbReference type="EMBL" id="SMF54029.1"/>
    </source>
</evidence>
<feature type="transmembrane region" description="Helical" evidence="6">
    <location>
        <begin position="185"/>
        <end position="204"/>
    </location>
</feature>
<dbReference type="InterPro" id="IPR050638">
    <property type="entry name" value="AA-Vitamin_Transporters"/>
</dbReference>
<dbReference type="PANTHER" id="PTHR32322:SF2">
    <property type="entry name" value="EAMA DOMAIN-CONTAINING PROTEIN"/>
    <property type="match status" value="1"/>
</dbReference>
<evidence type="ECO:0000256" key="4">
    <source>
        <dbReference type="ARBA" id="ARBA00022989"/>
    </source>
</evidence>
<feature type="transmembrane region" description="Helical" evidence="6">
    <location>
        <begin position="272"/>
        <end position="289"/>
    </location>
</feature>
<dbReference type="PANTHER" id="PTHR32322">
    <property type="entry name" value="INNER MEMBRANE TRANSPORTER"/>
    <property type="match status" value="1"/>
</dbReference>
<organism evidence="8 9">
    <name type="scientific">Tistlia consotensis USBA 355</name>
    <dbReference type="NCBI Taxonomy" id="560819"/>
    <lineage>
        <taxon>Bacteria</taxon>
        <taxon>Pseudomonadati</taxon>
        <taxon>Pseudomonadota</taxon>
        <taxon>Alphaproteobacteria</taxon>
        <taxon>Rhodospirillales</taxon>
        <taxon>Rhodovibrionaceae</taxon>
        <taxon>Tistlia</taxon>
    </lineage>
</organism>
<feature type="transmembrane region" description="Helical" evidence="6">
    <location>
        <begin position="98"/>
        <end position="119"/>
    </location>
</feature>
<evidence type="ECO:0000313" key="9">
    <source>
        <dbReference type="Proteomes" id="UP000192917"/>
    </source>
</evidence>
<dbReference type="GO" id="GO:0016020">
    <property type="term" value="C:membrane"/>
    <property type="evidence" value="ECO:0007669"/>
    <property type="project" value="UniProtKB-SubCell"/>
</dbReference>
<sequence length="298" mass="31638">MTDGKKPLWLRLAPAIFLLLWSGGFSFAKFGLAHAEPITFLALRYALVLAVLLPLALVLRPPLPKRRRDWGHLVVVGFLIQAVYFGLSYYAFYLGISAGGVALIVALQPILVALIAPWISGEKIPALRWLGLLLGLGGAGLVIASRYAVEVTSLLGVLAAVGALLGITTATLYEKRFGLHHHPVTSNAVQYAVGLAAVLPLAFFTESMRVDWTLELGVALGYLVIGNSLISVTLLLAMVRHGEASRVSALFFLVPPMAALIAWGLIGEQLPALAWAGMALAAGGVALVGRPGPRARRV</sequence>
<evidence type="ECO:0000256" key="5">
    <source>
        <dbReference type="ARBA" id="ARBA00023136"/>
    </source>
</evidence>
<gene>
    <name evidence="8" type="ORF">SAMN05428998_11987</name>
</gene>
<accession>A0A1Y6CA76</accession>
<evidence type="ECO:0000256" key="1">
    <source>
        <dbReference type="ARBA" id="ARBA00004141"/>
    </source>
</evidence>
<dbReference type="AlphaFoldDB" id="A0A1Y6CA76"/>
<reference evidence="8 9" key="1">
    <citation type="submission" date="2017-04" db="EMBL/GenBank/DDBJ databases">
        <authorList>
            <person name="Afonso C.L."/>
            <person name="Miller P.J."/>
            <person name="Scott M.A."/>
            <person name="Spackman E."/>
            <person name="Goraichik I."/>
            <person name="Dimitrov K.M."/>
            <person name="Suarez D.L."/>
            <person name="Swayne D.E."/>
        </authorList>
    </citation>
    <scope>NUCLEOTIDE SEQUENCE [LARGE SCALE GENOMIC DNA]</scope>
    <source>
        <strain evidence="8 9">USBA 355</strain>
    </source>
</reference>
<keyword evidence="4 6" id="KW-1133">Transmembrane helix</keyword>
<feature type="transmembrane region" description="Helical" evidence="6">
    <location>
        <begin position="126"/>
        <end position="148"/>
    </location>
</feature>
<protein>
    <submittedName>
        <fullName evidence="8">Permease of the drug/metabolite transporter (DMT) superfamily</fullName>
    </submittedName>
</protein>
<proteinExistence type="inferred from homology"/>
<feature type="domain" description="EamA" evidence="7">
    <location>
        <begin position="17"/>
        <end position="143"/>
    </location>
</feature>
<evidence type="ECO:0000256" key="6">
    <source>
        <dbReference type="SAM" id="Phobius"/>
    </source>
</evidence>
<feature type="domain" description="EamA" evidence="7">
    <location>
        <begin position="155"/>
        <end position="288"/>
    </location>
</feature>
<dbReference type="InterPro" id="IPR000620">
    <property type="entry name" value="EamA_dom"/>
</dbReference>
<dbReference type="Proteomes" id="UP000192917">
    <property type="component" value="Unassembled WGS sequence"/>
</dbReference>
<dbReference type="STRING" id="560819.SAMN05428998_11987"/>
<comment type="subcellular location">
    <subcellularLocation>
        <location evidence="1">Membrane</location>
        <topology evidence="1">Multi-pass membrane protein</topology>
    </subcellularLocation>
</comment>